<protein>
    <recommendedName>
        <fullName evidence="2">DUF2157 domain-containing protein</fullName>
    </recommendedName>
</protein>
<accession>A0A0C2I4F7</accession>
<organism evidence="3 4">
    <name type="scientific">Pseudomonas batumici</name>
    <dbReference type="NCBI Taxonomy" id="226910"/>
    <lineage>
        <taxon>Bacteria</taxon>
        <taxon>Pseudomonadati</taxon>
        <taxon>Pseudomonadota</taxon>
        <taxon>Gammaproteobacteria</taxon>
        <taxon>Pseudomonadales</taxon>
        <taxon>Pseudomonadaceae</taxon>
        <taxon>Pseudomonas</taxon>
    </lineage>
</organism>
<feature type="transmembrane region" description="Helical" evidence="1">
    <location>
        <begin position="318"/>
        <end position="339"/>
    </location>
</feature>
<proteinExistence type="predicted"/>
<name>A0A0C2I4F7_9PSED</name>
<evidence type="ECO:0000256" key="1">
    <source>
        <dbReference type="SAM" id="Phobius"/>
    </source>
</evidence>
<keyword evidence="1" id="KW-0472">Membrane</keyword>
<feature type="transmembrane region" description="Helical" evidence="1">
    <location>
        <begin position="179"/>
        <end position="195"/>
    </location>
</feature>
<dbReference type="PATRIC" id="fig|226910.6.peg.2088"/>
<dbReference type="EMBL" id="JXDG01000022">
    <property type="protein sequence ID" value="KIH84101.1"/>
    <property type="molecule type" value="Genomic_DNA"/>
</dbReference>
<sequence length="374" mass="42157">MASSFRATDQAFASEMDVSMTALTQTDAQQRADDIRVFKQELERLEQSGVLTLSEEQRDAVAYHHRDLLDNYARSFDIDRTTASRQLSIGMRAASFLGALALAASIFFLFYKFWGMLSTPVQITTLVLAPLGTFLGTMWIQSNDSTGYFTKLAALVAFACFVLDITMLGQIFNITSSDNALLVWAAFALLLAYTCKLRLLLAAGILCLVGFIAARTGTWGGMYWLDFGERPENFFPAAILLFLAAVFVPHRNFSGFAVIYRVFSSLTLFLPVLVLANWGDGSYFETDPVFIKHCYQVAGFLFSIGAIWLGVRNYWSEVVNTGITFFVIFLYTKFYDWWWASMPKYLFFFVLALTAVLVLVVLKRLRTMQSEEAK</sequence>
<feature type="transmembrane region" description="Helical" evidence="1">
    <location>
        <begin position="120"/>
        <end position="140"/>
    </location>
</feature>
<feature type="transmembrane region" description="Helical" evidence="1">
    <location>
        <begin position="234"/>
        <end position="251"/>
    </location>
</feature>
<dbReference type="InterPro" id="IPR018677">
    <property type="entry name" value="DUF2157"/>
</dbReference>
<feature type="transmembrane region" description="Helical" evidence="1">
    <location>
        <begin position="258"/>
        <end position="278"/>
    </location>
</feature>
<feature type="transmembrane region" description="Helical" evidence="1">
    <location>
        <begin position="345"/>
        <end position="362"/>
    </location>
</feature>
<feature type="transmembrane region" description="Helical" evidence="1">
    <location>
        <begin position="93"/>
        <end position="114"/>
    </location>
</feature>
<keyword evidence="1" id="KW-1133">Transmembrane helix</keyword>
<comment type="caution">
    <text evidence="3">The sequence shown here is derived from an EMBL/GenBank/DDBJ whole genome shotgun (WGS) entry which is preliminary data.</text>
</comment>
<evidence type="ECO:0000259" key="2">
    <source>
        <dbReference type="Pfam" id="PF09925"/>
    </source>
</evidence>
<dbReference type="AlphaFoldDB" id="A0A0C2I4F7"/>
<dbReference type="Proteomes" id="UP000031535">
    <property type="component" value="Unassembled WGS sequence"/>
</dbReference>
<reference evidence="3 4" key="1">
    <citation type="submission" date="2015-01" db="EMBL/GenBank/DDBJ databases">
        <title>Complete genome of Pseudomonas batumici UCM B-321 producer of the batumin antibiotic with strong antistaphilococcal and potential anticancer activity.</title>
        <authorList>
            <person name="Klochko V.V."/>
            <person name="Zelena L.B."/>
            <person name="Elena K.A."/>
            <person name="Reva O.N."/>
        </authorList>
    </citation>
    <scope>NUCLEOTIDE SEQUENCE [LARGE SCALE GENOMIC DNA]</scope>
    <source>
        <strain evidence="3 4">UCM B-321</strain>
    </source>
</reference>
<gene>
    <name evidence="3" type="ORF">UCMB321_2101</name>
</gene>
<feature type="transmembrane region" description="Helical" evidence="1">
    <location>
        <begin position="290"/>
        <end position="311"/>
    </location>
</feature>
<feature type="transmembrane region" description="Helical" evidence="1">
    <location>
        <begin position="200"/>
        <end position="222"/>
    </location>
</feature>
<evidence type="ECO:0000313" key="3">
    <source>
        <dbReference type="EMBL" id="KIH84101.1"/>
    </source>
</evidence>
<dbReference type="Pfam" id="PF09925">
    <property type="entry name" value="DUF2157"/>
    <property type="match status" value="1"/>
</dbReference>
<evidence type="ECO:0000313" key="4">
    <source>
        <dbReference type="Proteomes" id="UP000031535"/>
    </source>
</evidence>
<keyword evidence="1" id="KW-0812">Transmembrane</keyword>
<keyword evidence="4" id="KW-1185">Reference proteome</keyword>
<feature type="transmembrane region" description="Helical" evidence="1">
    <location>
        <begin position="152"/>
        <end position="173"/>
    </location>
</feature>
<feature type="domain" description="DUF2157" evidence="2">
    <location>
        <begin position="80"/>
        <end position="200"/>
    </location>
</feature>